<dbReference type="STRING" id="198312.SAMN02745193_01796"/>
<dbReference type="Gene3D" id="3.90.226.10">
    <property type="entry name" value="2-enoyl-CoA Hydratase, Chain A, domain 1"/>
    <property type="match status" value="1"/>
</dbReference>
<evidence type="ECO:0000256" key="3">
    <source>
        <dbReference type="RuleBase" id="RU003707"/>
    </source>
</evidence>
<reference evidence="5" key="1">
    <citation type="submission" date="2016-12" db="EMBL/GenBank/DDBJ databases">
        <authorList>
            <person name="Varghese N."/>
            <person name="Submissions S."/>
        </authorList>
    </citation>
    <scope>NUCLEOTIDE SEQUENCE [LARGE SCALE GENOMIC DNA]</scope>
    <source>
        <strain evidence="5">DSM 11032</strain>
    </source>
</reference>
<dbReference type="OrthoDB" id="9802898at2"/>
<dbReference type="InterPro" id="IPR001753">
    <property type="entry name" value="Enoyl-CoA_hydra/iso"/>
</dbReference>
<comment type="similarity">
    <text evidence="1 3">Belongs to the enoyl-CoA hydratase/isomerase family.</text>
</comment>
<dbReference type="InterPro" id="IPR018376">
    <property type="entry name" value="Enoyl-CoA_hyd/isom_CS"/>
</dbReference>
<evidence type="ECO:0000256" key="1">
    <source>
        <dbReference type="ARBA" id="ARBA00005254"/>
    </source>
</evidence>
<dbReference type="Proteomes" id="UP000184391">
    <property type="component" value="Unassembled WGS sequence"/>
</dbReference>
<evidence type="ECO:0000313" key="5">
    <source>
        <dbReference type="Proteomes" id="UP000184391"/>
    </source>
</evidence>
<evidence type="ECO:0000313" key="4">
    <source>
        <dbReference type="EMBL" id="SHN58311.1"/>
    </source>
</evidence>
<keyword evidence="5" id="KW-1185">Reference proteome</keyword>
<accession>A0A1M7SIJ6</accession>
<dbReference type="Pfam" id="PF00378">
    <property type="entry name" value="ECH_1"/>
    <property type="match status" value="1"/>
</dbReference>
<evidence type="ECO:0000256" key="2">
    <source>
        <dbReference type="ARBA" id="ARBA00023239"/>
    </source>
</evidence>
<dbReference type="InterPro" id="IPR029045">
    <property type="entry name" value="ClpP/crotonase-like_dom_sf"/>
</dbReference>
<dbReference type="CDD" id="cd06558">
    <property type="entry name" value="crotonase-like"/>
    <property type="match status" value="1"/>
</dbReference>
<dbReference type="AlphaFoldDB" id="A0A1M7SIJ6"/>
<dbReference type="PROSITE" id="PS00166">
    <property type="entry name" value="ENOYL_COA_HYDRATASE"/>
    <property type="match status" value="1"/>
</dbReference>
<dbReference type="RefSeq" id="WP_072674441.1">
    <property type="nucleotide sequence ID" value="NZ_FRDF01000009.1"/>
</dbReference>
<sequence>MARNYTTIIVERRGATDWLTLNRPDALNTLSLTMVDELSDYFGSLYNDRSVRVVVMRGAGRAFCAGLDIKDRSESDRADDPYGGGFGFQGHLADVYVKMRRCPQPIIALVHGAACGGGFAFALASDIRIAGESAKMNAAFIRIGLSSCDMGVSYFLPRLVGGSVAAELMLTGRFIHAPRALATGLVSEVVPDDQLEAAAQSYVDDLLAASPMGLRMTKEGLNLAIDAPSLEAAMAIENRNQLMTAASPNFKEGMNAFLEKRAPQYKPD</sequence>
<protein>
    <submittedName>
        <fullName evidence="4">Enoyl-CoA hydratase</fullName>
    </submittedName>
</protein>
<dbReference type="PANTHER" id="PTHR11941">
    <property type="entry name" value="ENOYL-COA HYDRATASE-RELATED"/>
    <property type="match status" value="1"/>
</dbReference>
<dbReference type="EMBL" id="FRDF01000009">
    <property type="protein sequence ID" value="SHN58311.1"/>
    <property type="molecule type" value="Genomic_DNA"/>
</dbReference>
<proteinExistence type="inferred from homology"/>
<dbReference type="PANTHER" id="PTHR11941:SF130">
    <property type="entry name" value="ENOYL-COA HYDRATASE ECHA12-RELATED"/>
    <property type="match status" value="1"/>
</dbReference>
<dbReference type="GO" id="GO:0016829">
    <property type="term" value="F:lyase activity"/>
    <property type="evidence" value="ECO:0007669"/>
    <property type="project" value="UniProtKB-KW"/>
</dbReference>
<dbReference type="GO" id="GO:0006635">
    <property type="term" value="P:fatty acid beta-oxidation"/>
    <property type="evidence" value="ECO:0007669"/>
    <property type="project" value="TreeGrafter"/>
</dbReference>
<name>A0A1M7SIJ6_9SPHN</name>
<dbReference type="SUPFAM" id="SSF52096">
    <property type="entry name" value="ClpP/crotonase"/>
    <property type="match status" value="1"/>
</dbReference>
<organism evidence="4 5">
    <name type="scientific">Erythrobacter sanguineus</name>
    <dbReference type="NCBI Taxonomy" id="198312"/>
    <lineage>
        <taxon>Bacteria</taxon>
        <taxon>Pseudomonadati</taxon>
        <taxon>Pseudomonadota</taxon>
        <taxon>Alphaproteobacteria</taxon>
        <taxon>Sphingomonadales</taxon>
        <taxon>Erythrobacteraceae</taxon>
        <taxon>Erythrobacter/Porphyrobacter group</taxon>
        <taxon>Erythrobacter</taxon>
    </lineage>
</organism>
<dbReference type="InterPro" id="IPR014748">
    <property type="entry name" value="Enoyl-CoA_hydra_C"/>
</dbReference>
<gene>
    <name evidence="4" type="ORF">SAMN02745193_01796</name>
</gene>
<keyword evidence="2" id="KW-0456">Lyase</keyword>
<dbReference type="Gene3D" id="1.10.12.10">
    <property type="entry name" value="Lyase 2-enoyl-coa Hydratase, Chain A, domain 2"/>
    <property type="match status" value="1"/>
</dbReference>